<organism evidence="3 4">
    <name type="scientific">Bacillus mycoides</name>
    <dbReference type="NCBI Taxonomy" id="1405"/>
    <lineage>
        <taxon>Bacteria</taxon>
        <taxon>Bacillati</taxon>
        <taxon>Bacillota</taxon>
        <taxon>Bacilli</taxon>
        <taxon>Bacillales</taxon>
        <taxon>Bacillaceae</taxon>
        <taxon>Bacillus</taxon>
        <taxon>Bacillus cereus group</taxon>
    </lineage>
</organism>
<evidence type="ECO:0000313" key="3">
    <source>
        <dbReference type="EMBL" id="ARJ25942.1"/>
    </source>
</evidence>
<reference evidence="3 4" key="1">
    <citation type="submission" date="2017-04" db="EMBL/GenBank/DDBJ databases">
        <title>The Characteristic of a Fine Plant Growth-Promoting Rhizobacteria Bacillus mycoides Gnyt1 and its Whole Genome Sequencing Analysis.</title>
        <authorList>
            <person name="Li J.H."/>
            <person name="Yao T."/>
        </authorList>
    </citation>
    <scope>NUCLEOTIDE SEQUENCE [LARGE SCALE GENOMIC DNA]</scope>
    <source>
        <strain evidence="3 4">Gnyt1</strain>
        <plasmid evidence="4">Plasmid unnamed5</plasmid>
    </source>
</reference>
<keyword evidence="3" id="KW-0614">Plasmid</keyword>
<dbReference type="Proteomes" id="UP000192932">
    <property type="component" value="Plasmid unnamed5"/>
</dbReference>
<dbReference type="RefSeq" id="WP_085313628.1">
    <property type="nucleotide sequence ID" value="NZ_CP020748.1"/>
</dbReference>
<dbReference type="EMBL" id="CP020748">
    <property type="protein sequence ID" value="ARJ25942.1"/>
    <property type="molecule type" value="Genomic_DNA"/>
</dbReference>
<geneLocation type="plasmid" evidence="3 4">
    <name>unnamed5</name>
</geneLocation>
<accession>A0A1W6AJD6</accession>
<name>A0A1W6AJD6_BACMY</name>
<dbReference type="AlphaFoldDB" id="A0A1W6AJD6"/>
<keyword evidence="2" id="KW-1133">Transmembrane helix</keyword>
<keyword evidence="2" id="KW-0812">Transmembrane</keyword>
<protein>
    <submittedName>
        <fullName evidence="3">Uncharacterized protein</fullName>
    </submittedName>
</protein>
<sequence length="79" mass="9369">MSKQTLKEFMILLGLIVVVLGVIIYNGIRENESDPYKPLHQEQTEQNQTEKDNPYLNDKKRQQINELYNSKDEIESRMK</sequence>
<evidence type="ECO:0000256" key="1">
    <source>
        <dbReference type="SAM" id="MobiDB-lite"/>
    </source>
</evidence>
<gene>
    <name evidence="3" type="ORF">B7492_33450</name>
</gene>
<evidence type="ECO:0000256" key="2">
    <source>
        <dbReference type="SAM" id="Phobius"/>
    </source>
</evidence>
<proteinExistence type="predicted"/>
<feature type="transmembrane region" description="Helical" evidence="2">
    <location>
        <begin position="9"/>
        <end position="28"/>
    </location>
</feature>
<feature type="region of interest" description="Disordered" evidence="1">
    <location>
        <begin position="32"/>
        <end position="79"/>
    </location>
</feature>
<keyword evidence="2" id="KW-0472">Membrane</keyword>
<evidence type="ECO:0000313" key="4">
    <source>
        <dbReference type="Proteomes" id="UP000192932"/>
    </source>
</evidence>